<feature type="region of interest" description="Disordered" evidence="1">
    <location>
        <begin position="1"/>
        <end position="60"/>
    </location>
</feature>
<feature type="compositionally biased region" description="Basic and acidic residues" evidence="1">
    <location>
        <begin position="1"/>
        <end position="22"/>
    </location>
</feature>
<organism evidence="2 3">
    <name type="scientific">Alectoria fallacina</name>
    <dbReference type="NCBI Taxonomy" id="1903189"/>
    <lineage>
        <taxon>Eukaryota</taxon>
        <taxon>Fungi</taxon>
        <taxon>Dikarya</taxon>
        <taxon>Ascomycota</taxon>
        <taxon>Pezizomycotina</taxon>
        <taxon>Lecanoromycetes</taxon>
        <taxon>OSLEUM clade</taxon>
        <taxon>Lecanoromycetidae</taxon>
        <taxon>Lecanorales</taxon>
        <taxon>Lecanorineae</taxon>
        <taxon>Parmeliaceae</taxon>
        <taxon>Alectoria</taxon>
    </lineage>
</organism>
<sequence length="60" mass="6106">MPDEAVKEQFESSSAKEAKPESDEFGVGGTAQDGGVSTAGTVADGGPDDEDEEADGEFKP</sequence>
<feature type="compositionally biased region" description="Acidic residues" evidence="1">
    <location>
        <begin position="46"/>
        <end position="60"/>
    </location>
</feature>
<name>A0A8H3G624_9LECA</name>
<keyword evidence="3" id="KW-1185">Reference proteome</keyword>
<accession>A0A8H3G624</accession>
<comment type="caution">
    <text evidence="2">The sequence shown here is derived from an EMBL/GenBank/DDBJ whole genome shotgun (WGS) entry which is preliminary data.</text>
</comment>
<gene>
    <name evidence="2" type="ORF">ALECFALPRED_005758</name>
</gene>
<dbReference type="Proteomes" id="UP000664203">
    <property type="component" value="Unassembled WGS sequence"/>
</dbReference>
<dbReference type="EMBL" id="CAJPDR010000361">
    <property type="protein sequence ID" value="CAF9933808.1"/>
    <property type="molecule type" value="Genomic_DNA"/>
</dbReference>
<protein>
    <submittedName>
        <fullName evidence="2">Uncharacterized protein</fullName>
    </submittedName>
</protein>
<reference evidence="2" key="1">
    <citation type="submission" date="2021-03" db="EMBL/GenBank/DDBJ databases">
        <authorList>
            <person name="Tagirdzhanova G."/>
        </authorList>
    </citation>
    <scope>NUCLEOTIDE SEQUENCE</scope>
</reference>
<evidence type="ECO:0000313" key="3">
    <source>
        <dbReference type="Proteomes" id="UP000664203"/>
    </source>
</evidence>
<evidence type="ECO:0000256" key="1">
    <source>
        <dbReference type="SAM" id="MobiDB-lite"/>
    </source>
</evidence>
<dbReference type="AlphaFoldDB" id="A0A8H3G624"/>
<proteinExistence type="predicted"/>
<evidence type="ECO:0000313" key="2">
    <source>
        <dbReference type="EMBL" id="CAF9933808.1"/>
    </source>
</evidence>